<organism evidence="1 2">
    <name type="scientific">Poecilia reticulata</name>
    <name type="common">Guppy</name>
    <name type="synonym">Acanthophacelus reticulatus</name>
    <dbReference type="NCBI Taxonomy" id="8081"/>
    <lineage>
        <taxon>Eukaryota</taxon>
        <taxon>Metazoa</taxon>
        <taxon>Chordata</taxon>
        <taxon>Craniata</taxon>
        <taxon>Vertebrata</taxon>
        <taxon>Euteleostomi</taxon>
        <taxon>Actinopterygii</taxon>
        <taxon>Neopterygii</taxon>
        <taxon>Teleostei</taxon>
        <taxon>Neoteleostei</taxon>
        <taxon>Acanthomorphata</taxon>
        <taxon>Ovalentaria</taxon>
        <taxon>Atherinomorphae</taxon>
        <taxon>Cyprinodontiformes</taxon>
        <taxon>Poeciliidae</taxon>
        <taxon>Poeciliinae</taxon>
        <taxon>Poecilia</taxon>
    </lineage>
</organism>
<dbReference type="OMA" id="HAGWIDR"/>
<accession>A0A3P9QCG6</accession>
<dbReference type="Proteomes" id="UP000242638">
    <property type="component" value="Unassembled WGS sequence"/>
</dbReference>
<reference evidence="1" key="2">
    <citation type="submission" date="2025-08" db="UniProtKB">
        <authorList>
            <consortium name="Ensembl"/>
        </authorList>
    </citation>
    <scope>IDENTIFICATION</scope>
    <source>
        <strain evidence="1">Guanapo</strain>
    </source>
</reference>
<keyword evidence="2" id="KW-1185">Reference proteome</keyword>
<evidence type="ECO:0000313" key="1">
    <source>
        <dbReference type="Ensembl" id="ENSPREP00000031493.1"/>
    </source>
</evidence>
<reference evidence="2" key="1">
    <citation type="submission" date="2013-11" db="EMBL/GenBank/DDBJ databases">
        <title>The genomic landscape of the Guanapo guppy.</title>
        <authorList>
            <person name="Kuenstner A."/>
            <person name="Dreyer C."/>
        </authorList>
    </citation>
    <scope>NUCLEOTIDE SEQUENCE</scope>
    <source>
        <strain evidence="2">Guanapo</strain>
    </source>
</reference>
<sequence length="58" mass="6060">QLLDLAGGGGGGLAAHAGGVDCFRGDQIQVLVVWDLVKPVPVLQQLDVQVLVNLLQKK</sequence>
<dbReference type="Bgee" id="ENSPREG00000021330">
    <property type="expression patterns" value="Expressed in caudal fin"/>
</dbReference>
<dbReference type="Ensembl" id="ENSPRET00000031851.1">
    <property type="protein sequence ID" value="ENSPREP00000031493.1"/>
    <property type="gene ID" value="ENSPREG00000021330.1"/>
</dbReference>
<proteinExistence type="predicted"/>
<name>A0A3P9QCG6_POERE</name>
<dbReference type="AlphaFoldDB" id="A0A3P9QCG6"/>
<protein>
    <submittedName>
        <fullName evidence="1">Si:dkey-201c13.2</fullName>
    </submittedName>
</protein>
<evidence type="ECO:0000313" key="2">
    <source>
        <dbReference type="Proteomes" id="UP000242638"/>
    </source>
</evidence>
<dbReference type="GeneTree" id="ENSGT00740000116816"/>
<reference evidence="1" key="3">
    <citation type="submission" date="2025-09" db="UniProtKB">
        <authorList>
            <consortium name="Ensembl"/>
        </authorList>
    </citation>
    <scope>IDENTIFICATION</scope>
    <source>
        <strain evidence="1">Guanapo</strain>
    </source>
</reference>